<dbReference type="PROSITE" id="PS00687">
    <property type="entry name" value="ALDEHYDE_DEHYDR_GLU"/>
    <property type="match status" value="1"/>
</dbReference>
<dbReference type="Proteomes" id="UP000681027">
    <property type="component" value="Unassembled WGS sequence"/>
</dbReference>
<dbReference type="EMBL" id="JAGYPM010000002">
    <property type="protein sequence ID" value="MBS4190426.1"/>
    <property type="molecule type" value="Genomic_DNA"/>
</dbReference>
<keyword evidence="1 3" id="KW-0560">Oxidoreductase</keyword>
<proteinExistence type="inferred from homology"/>
<organism evidence="5 6">
    <name type="scientific">Cytobacillus citreus</name>
    <dbReference type="NCBI Taxonomy" id="2833586"/>
    <lineage>
        <taxon>Bacteria</taxon>
        <taxon>Bacillati</taxon>
        <taxon>Bacillota</taxon>
        <taxon>Bacilli</taxon>
        <taxon>Bacillales</taxon>
        <taxon>Bacillaceae</taxon>
        <taxon>Cytobacillus</taxon>
    </lineage>
</organism>
<reference evidence="5 6" key="1">
    <citation type="submission" date="2021-05" db="EMBL/GenBank/DDBJ databases">
        <title>Novel Bacillus species.</title>
        <authorList>
            <person name="Liu G."/>
        </authorList>
    </citation>
    <scope>NUCLEOTIDE SEQUENCE [LARGE SCALE GENOMIC DNA]</scope>
    <source>
        <strain evidence="5 6">FJAT-49705</strain>
    </source>
</reference>
<dbReference type="InterPro" id="IPR016160">
    <property type="entry name" value="Ald_DH_CS_CYS"/>
</dbReference>
<dbReference type="SUPFAM" id="SSF53720">
    <property type="entry name" value="ALDH-like"/>
    <property type="match status" value="1"/>
</dbReference>
<feature type="active site" evidence="2">
    <location>
        <position position="249"/>
    </location>
</feature>
<dbReference type="Gene3D" id="3.40.309.10">
    <property type="entry name" value="Aldehyde Dehydrogenase, Chain A, domain 2"/>
    <property type="match status" value="1"/>
</dbReference>
<comment type="similarity">
    <text evidence="3">Belongs to the aldehyde dehydrogenase family.</text>
</comment>
<evidence type="ECO:0000256" key="3">
    <source>
        <dbReference type="RuleBase" id="RU003345"/>
    </source>
</evidence>
<evidence type="ECO:0000313" key="6">
    <source>
        <dbReference type="Proteomes" id="UP000681027"/>
    </source>
</evidence>
<dbReference type="PANTHER" id="PTHR11699">
    <property type="entry name" value="ALDEHYDE DEHYDROGENASE-RELATED"/>
    <property type="match status" value="1"/>
</dbReference>
<dbReference type="InterPro" id="IPR016161">
    <property type="entry name" value="Ald_DH/histidinol_DH"/>
</dbReference>
<dbReference type="Pfam" id="PF00171">
    <property type="entry name" value="Aldedh"/>
    <property type="match status" value="1"/>
</dbReference>
<dbReference type="PROSITE" id="PS00070">
    <property type="entry name" value="ALDEHYDE_DEHYDR_CYS"/>
    <property type="match status" value="1"/>
</dbReference>
<protein>
    <submittedName>
        <fullName evidence="5">Aldehyde dehydrogenase family protein</fullName>
    </submittedName>
</protein>
<dbReference type="RefSeq" id="WP_213101878.1">
    <property type="nucleotide sequence ID" value="NZ_JAGYPM010000002.1"/>
</dbReference>
<evidence type="ECO:0000256" key="2">
    <source>
        <dbReference type="PROSITE-ProRule" id="PRU10007"/>
    </source>
</evidence>
<dbReference type="InterPro" id="IPR015590">
    <property type="entry name" value="Aldehyde_DH_dom"/>
</dbReference>
<dbReference type="InterPro" id="IPR016162">
    <property type="entry name" value="Ald_DH_N"/>
</dbReference>
<dbReference type="CDD" id="cd07119">
    <property type="entry name" value="ALDH_BADH-GbsA"/>
    <property type="match status" value="1"/>
</dbReference>
<gene>
    <name evidence="5" type="ORF">KHA94_09510</name>
</gene>
<evidence type="ECO:0000313" key="5">
    <source>
        <dbReference type="EMBL" id="MBS4190426.1"/>
    </source>
</evidence>
<dbReference type="InterPro" id="IPR029510">
    <property type="entry name" value="Ald_DH_CS_GLU"/>
</dbReference>
<comment type="caution">
    <text evidence="5">The sequence shown here is derived from an EMBL/GenBank/DDBJ whole genome shotgun (WGS) entry which is preliminary data.</text>
</comment>
<keyword evidence="6" id="KW-1185">Reference proteome</keyword>
<evidence type="ECO:0000256" key="1">
    <source>
        <dbReference type="ARBA" id="ARBA00023002"/>
    </source>
</evidence>
<dbReference type="InterPro" id="IPR016163">
    <property type="entry name" value="Ald_DH_C"/>
</dbReference>
<dbReference type="Gene3D" id="3.40.605.10">
    <property type="entry name" value="Aldehyde Dehydrogenase, Chain A, domain 1"/>
    <property type="match status" value="1"/>
</dbReference>
<evidence type="ECO:0000259" key="4">
    <source>
        <dbReference type="Pfam" id="PF00171"/>
    </source>
</evidence>
<accession>A0ABS5NRJ6</accession>
<name>A0ABS5NRJ6_9BACI</name>
<sequence>MFNLKMFINGKWMDSLSGEKSHVVNPANSKIMVEVSKGSREEAQMAINAARTAFDSGIWSDLPAAERASYLFKIADKIEEKAAELSKLETENTGKPLKESEFDIADTVDCFRYYAGLVTKPNGQAYPVADPVQAIVVREPVGVCGLIAPWNFPLLTGAWKIAPALAAGNTLVFKPAEITPVTTYKLFEIMEEVGIPAGVANLVLGGGSTVGNEISESQKVDLISFTGSTATGRSIMNSATGNIKNISLELGGKSPNIVFADADFETAVDYALNGIFTNAGQVCNAGSRLLLEESIHDKFIARLVERAKKIQVGPGNDSSTEMGPLVSEGHMNQVLEYIQIGLNEGAKLACGGNRITDSGLENGYYVEPTIFIDTKPDMRIVQEEIFGPVLVVQKFKDEAEAIQLANDTPYGLAAGVFSQDGAKALRVIKKVRAGITWVNAYNLAYNEAPWGGYKQSGIGRGLGTFGLDTFTEVKQININLDVKPTEWFSN</sequence>
<feature type="domain" description="Aldehyde dehydrogenase" evidence="4">
    <location>
        <begin position="12"/>
        <end position="476"/>
    </location>
</feature>